<organism evidence="1 2">
    <name type="scientific">Bacillus altitudinis</name>
    <dbReference type="NCBI Taxonomy" id="293387"/>
    <lineage>
        <taxon>Bacteria</taxon>
        <taxon>Bacillati</taxon>
        <taxon>Bacillota</taxon>
        <taxon>Bacilli</taxon>
        <taxon>Bacillales</taxon>
        <taxon>Bacillaceae</taxon>
        <taxon>Bacillus</taxon>
    </lineage>
</organism>
<evidence type="ECO:0000313" key="1">
    <source>
        <dbReference type="EMBL" id="VXB09958.1"/>
    </source>
</evidence>
<dbReference type="Proteomes" id="UP000433089">
    <property type="component" value="Unassembled WGS sequence"/>
</dbReference>
<sequence length="67" mass="7879">MRKKLDENKCYSLILHIFLLKGDKYAKNPIKMDHFVYFFAAQTVNVRIKSIGFLITIWKGVEGMRSI</sequence>
<protein>
    <submittedName>
        <fullName evidence="1">Uncharacterized protein</fullName>
    </submittedName>
</protein>
<dbReference type="AlphaFoldDB" id="A0A653MXZ1"/>
<name>A0A653MXZ1_BACAB</name>
<dbReference type="EMBL" id="CABWLH010000008">
    <property type="protein sequence ID" value="VXB09958.1"/>
    <property type="molecule type" value="Genomic_DNA"/>
</dbReference>
<proteinExistence type="predicted"/>
<gene>
    <name evidence="1" type="ORF">BACI348_30235</name>
</gene>
<reference evidence="1 2" key="1">
    <citation type="submission" date="2019-10" db="EMBL/GenBank/DDBJ databases">
        <authorList>
            <person name="Karimi E."/>
        </authorList>
    </citation>
    <scope>NUCLEOTIDE SEQUENCE [LARGE SCALE GENOMIC DNA]</scope>
    <source>
        <strain evidence="1">Bacillus sp. 348</strain>
    </source>
</reference>
<evidence type="ECO:0000313" key="2">
    <source>
        <dbReference type="Proteomes" id="UP000433089"/>
    </source>
</evidence>
<accession>A0A653MXZ1</accession>